<dbReference type="GO" id="GO:0004419">
    <property type="term" value="F:hydroxymethylglutaryl-CoA lyase activity"/>
    <property type="evidence" value="ECO:0007669"/>
    <property type="project" value="UniProtKB-EC"/>
</dbReference>
<dbReference type="PANTHER" id="PTHR42738">
    <property type="entry name" value="HYDROXYMETHYLGLUTARYL-COA LYASE"/>
    <property type="match status" value="1"/>
</dbReference>
<dbReference type="PANTHER" id="PTHR42738:SF7">
    <property type="entry name" value="HYDROXYMETHYLGLUTARYL-COA LYASE"/>
    <property type="match status" value="1"/>
</dbReference>
<evidence type="ECO:0000313" key="7">
    <source>
        <dbReference type="EMBL" id="EGK70385.1"/>
    </source>
</evidence>
<evidence type="ECO:0000256" key="4">
    <source>
        <dbReference type="ARBA" id="ARBA00022723"/>
    </source>
</evidence>
<accession>F5RGJ3</accession>
<evidence type="ECO:0000256" key="2">
    <source>
        <dbReference type="ARBA" id="ARBA00009405"/>
    </source>
</evidence>
<dbReference type="GO" id="GO:0046872">
    <property type="term" value="F:metal ion binding"/>
    <property type="evidence" value="ECO:0007669"/>
    <property type="project" value="UniProtKB-KW"/>
</dbReference>
<dbReference type="OrthoDB" id="9784013at2"/>
<feature type="domain" description="Pyruvate carboxyltransferase" evidence="6">
    <location>
        <begin position="10"/>
        <end position="277"/>
    </location>
</feature>
<dbReference type="InterPro" id="IPR043594">
    <property type="entry name" value="HMGL"/>
</dbReference>
<keyword evidence="8" id="KW-1185">Reference proteome</keyword>
<dbReference type="CDD" id="cd07938">
    <property type="entry name" value="DRE_TIM_HMGL"/>
    <property type="match status" value="1"/>
</dbReference>
<dbReference type="EMBL" id="AFHG01000057">
    <property type="protein sequence ID" value="EGK70385.1"/>
    <property type="molecule type" value="Genomic_DNA"/>
</dbReference>
<dbReference type="Pfam" id="PF00682">
    <property type="entry name" value="HMGL-like"/>
    <property type="match status" value="1"/>
</dbReference>
<dbReference type="AlphaFoldDB" id="F5RGJ3"/>
<dbReference type="PROSITE" id="PS50991">
    <property type="entry name" value="PYR_CT"/>
    <property type="match status" value="1"/>
</dbReference>
<sequence>MSAGALPPRVRIVEVGPRDGLQNECVALGIDDRLTLIDRLADAGLRDIEAGAFVSPKRVPNMAGSGELMQRLPRRAGVSYPCLVPNDTGLDAALAAGCTDIALFAAVSETFSQRNTACSIAESMDRLSAVARRALDAGVRVRGYLSCVIGCPYEGAVESRKVADMAARLIDMGCYEVSLGDTTGIGTPAQIAALIDTVAAQVAVTRLAGHFHDTWGMGAANVWAALQRGVTVFDASVGGLGGCPFAPGASGNVATEDLVYMLDGAGIETGIDLRALVDTARWISARLDRAPASRVARAFPPTPER</sequence>
<comment type="similarity">
    <text evidence="2">Belongs to the HMG-CoA lyase family.</text>
</comment>
<dbReference type="EC" id="4.1.3.4" evidence="3"/>
<comment type="caution">
    <text evidence="7">The sequence shown here is derived from an EMBL/GenBank/DDBJ whole genome shotgun (WGS) entry which is preliminary data.</text>
</comment>
<keyword evidence="5 7" id="KW-0456">Lyase</keyword>
<dbReference type="RefSeq" id="WP_008063595.1">
    <property type="nucleotide sequence ID" value="NZ_AFHG01000057.1"/>
</dbReference>
<dbReference type="SUPFAM" id="SSF51569">
    <property type="entry name" value="Aldolase"/>
    <property type="match status" value="1"/>
</dbReference>
<dbReference type="GO" id="GO:0046951">
    <property type="term" value="P:ketone body biosynthetic process"/>
    <property type="evidence" value="ECO:0007669"/>
    <property type="project" value="TreeGrafter"/>
</dbReference>
<dbReference type="InterPro" id="IPR000891">
    <property type="entry name" value="PYR_CT"/>
</dbReference>
<dbReference type="GO" id="GO:0006552">
    <property type="term" value="P:L-leucine catabolic process"/>
    <property type="evidence" value="ECO:0007669"/>
    <property type="project" value="TreeGrafter"/>
</dbReference>
<dbReference type="Gene3D" id="3.20.20.70">
    <property type="entry name" value="Aldolase class I"/>
    <property type="match status" value="1"/>
</dbReference>
<gene>
    <name evidence="7" type="ORF">METUNv1_03290</name>
</gene>
<evidence type="ECO:0000259" key="6">
    <source>
        <dbReference type="PROSITE" id="PS50991"/>
    </source>
</evidence>
<evidence type="ECO:0000256" key="5">
    <source>
        <dbReference type="ARBA" id="ARBA00023239"/>
    </source>
</evidence>
<evidence type="ECO:0000313" key="8">
    <source>
        <dbReference type="Proteomes" id="UP000005019"/>
    </source>
</evidence>
<dbReference type="FunFam" id="3.20.20.70:FF:000201">
    <property type="entry name" value="Hydroxymethylglutaryl-CoA lyase"/>
    <property type="match status" value="1"/>
</dbReference>
<proteinExistence type="inferred from homology"/>
<protein>
    <recommendedName>
        <fullName evidence="3">hydroxymethylglutaryl-CoA lyase</fullName>
        <ecNumber evidence="3">4.1.3.4</ecNumber>
    </recommendedName>
</protein>
<organism evidence="7 8">
    <name type="scientific">Methyloversatilis universalis (strain ATCC BAA-1314 / DSM 25237 / JCM 13912 / CCUG 52030 / FAM5)</name>
    <dbReference type="NCBI Taxonomy" id="1000565"/>
    <lineage>
        <taxon>Bacteria</taxon>
        <taxon>Pseudomonadati</taxon>
        <taxon>Pseudomonadota</taxon>
        <taxon>Betaproteobacteria</taxon>
        <taxon>Nitrosomonadales</taxon>
        <taxon>Sterolibacteriaceae</taxon>
        <taxon>Methyloversatilis</taxon>
    </lineage>
</organism>
<reference evidence="7 8" key="1">
    <citation type="journal article" date="2011" name="J. Bacteriol.">
        <title>Genome sequence of Methyloversatilis universalis FAM5T, a methylotrophic representative of the order Rhodocyclales.</title>
        <authorList>
            <person name="Kittichotirat W."/>
            <person name="Good N.M."/>
            <person name="Hall R."/>
            <person name="Bringel F."/>
            <person name="Lajus A."/>
            <person name="Medigue C."/>
            <person name="Smalley N.E."/>
            <person name="Beck D."/>
            <person name="Bumgarner R."/>
            <person name="Vuilleumier S."/>
            <person name="Kalyuzhnaya M.G."/>
        </authorList>
    </citation>
    <scope>NUCLEOTIDE SEQUENCE [LARGE SCALE GENOMIC DNA]</scope>
    <source>
        <strain evidence="8">ATCC BAA-1314 / JCM 13912 / FAM5</strain>
    </source>
</reference>
<dbReference type="Proteomes" id="UP000005019">
    <property type="component" value="Unassembled WGS sequence"/>
</dbReference>
<name>F5RGJ3_METUF</name>
<evidence type="ECO:0000256" key="1">
    <source>
        <dbReference type="ARBA" id="ARBA00005143"/>
    </source>
</evidence>
<dbReference type="NCBIfam" id="NF004283">
    <property type="entry name" value="PRK05692.1"/>
    <property type="match status" value="1"/>
</dbReference>
<dbReference type="InterPro" id="IPR013785">
    <property type="entry name" value="Aldolase_TIM"/>
</dbReference>
<comment type="pathway">
    <text evidence="1">Metabolic intermediate metabolism; (S)-3-hydroxy-3-methylglutaryl-CoA degradation; acetoacetate from (S)-3-hydroxy-3-methylglutaryl-CoA: step 1/1.</text>
</comment>
<dbReference type="STRING" id="1000565.METUNv1_03290"/>
<evidence type="ECO:0000256" key="3">
    <source>
        <dbReference type="ARBA" id="ARBA00012910"/>
    </source>
</evidence>
<keyword evidence="4" id="KW-0479">Metal-binding</keyword>
<dbReference type="eggNOG" id="COG0119">
    <property type="taxonomic scope" value="Bacteria"/>
</dbReference>